<name>A0A1B6EAQ2_9HEMI</name>
<evidence type="ECO:0000256" key="1">
    <source>
        <dbReference type="ARBA" id="ARBA00004613"/>
    </source>
</evidence>
<accession>A0A1B6EAQ2</accession>
<keyword evidence="4" id="KW-0732">Signal</keyword>
<dbReference type="Gene3D" id="2.120.10.30">
    <property type="entry name" value="TolB, C-terminal domain"/>
    <property type="match status" value="1"/>
</dbReference>
<dbReference type="PANTHER" id="PTHR10009:SF11">
    <property type="entry name" value="RH54244P"/>
    <property type="match status" value="1"/>
</dbReference>
<comment type="subcellular location">
    <subcellularLocation>
        <location evidence="1">Secreted</location>
    </subcellularLocation>
</comment>
<dbReference type="GO" id="GO:0005576">
    <property type="term" value="C:extracellular region"/>
    <property type="evidence" value="ECO:0007669"/>
    <property type="project" value="UniProtKB-SubCell"/>
</dbReference>
<dbReference type="Pfam" id="PF03022">
    <property type="entry name" value="MRJP"/>
    <property type="match status" value="1"/>
</dbReference>
<gene>
    <name evidence="5" type="ORF">g.8539</name>
</gene>
<keyword evidence="3" id="KW-0964">Secreted</keyword>
<organism evidence="5">
    <name type="scientific">Clastoptera arizonana</name>
    <name type="common">Arizona spittle bug</name>
    <dbReference type="NCBI Taxonomy" id="38151"/>
    <lineage>
        <taxon>Eukaryota</taxon>
        <taxon>Metazoa</taxon>
        <taxon>Ecdysozoa</taxon>
        <taxon>Arthropoda</taxon>
        <taxon>Hexapoda</taxon>
        <taxon>Insecta</taxon>
        <taxon>Pterygota</taxon>
        <taxon>Neoptera</taxon>
        <taxon>Paraneoptera</taxon>
        <taxon>Hemiptera</taxon>
        <taxon>Auchenorrhyncha</taxon>
        <taxon>Cercopoidea</taxon>
        <taxon>Clastopteridae</taxon>
        <taxon>Clastoptera</taxon>
    </lineage>
</organism>
<dbReference type="InterPro" id="IPR011042">
    <property type="entry name" value="6-blade_b-propeller_TolB-like"/>
</dbReference>
<comment type="similarity">
    <text evidence="2">Belongs to the major royal jelly protein family.</text>
</comment>
<dbReference type="PANTHER" id="PTHR10009">
    <property type="entry name" value="PROTEIN YELLOW-RELATED"/>
    <property type="match status" value="1"/>
</dbReference>
<evidence type="ECO:0000313" key="5">
    <source>
        <dbReference type="EMBL" id="JAS35026.1"/>
    </source>
</evidence>
<evidence type="ECO:0000256" key="4">
    <source>
        <dbReference type="SAM" id="SignalP"/>
    </source>
</evidence>
<feature type="signal peptide" evidence="4">
    <location>
        <begin position="1"/>
        <end position="18"/>
    </location>
</feature>
<dbReference type="PRINTS" id="PR01366">
    <property type="entry name" value="ROYALJELLY"/>
</dbReference>
<reference evidence="5" key="1">
    <citation type="submission" date="2015-12" db="EMBL/GenBank/DDBJ databases">
        <title>De novo transcriptome assembly of four potential Pierce s Disease insect vectors from Arizona vineyards.</title>
        <authorList>
            <person name="Tassone E.E."/>
        </authorList>
    </citation>
    <scope>NUCLEOTIDE SEQUENCE</scope>
</reference>
<feature type="chain" id="PRO_5008581947" description="Bee-milk protein" evidence="4">
    <location>
        <begin position="19"/>
        <end position="417"/>
    </location>
</feature>
<dbReference type="EMBL" id="GEDC01002272">
    <property type="protein sequence ID" value="JAS35026.1"/>
    <property type="molecule type" value="Transcribed_RNA"/>
</dbReference>
<evidence type="ECO:0000256" key="3">
    <source>
        <dbReference type="ARBA" id="ARBA00022525"/>
    </source>
</evidence>
<dbReference type="SUPFAM" id="SSF101898">
    <property type="entry name" value="NHL repeat"/>
    <property type="match status" value="1"/>
</dbReference>
<evidence type="ECO:0008006" key="6">
    <source>
        <dbReference type="Google" id="ProtNLM"/>
    </source>
</evidence>
<dbReference type="InterPro" id="IPR017996">
    <property type="entry name" value="MRJP/yellow-related"/>
</dbReference>
<dbReference type="AlphaFoldDB" id="A0A1B6EAQ2"/>
<sequence>MHLQFILVILLLFGHTQGKGKLYEVFSWKQLDFQFPNNTIRNSLLHSKKYIPENNNMLGLEVWKDKLFITVPRWYTGVASTLNYVSLHNTNKSPQLSPYPDYESNDIHNGNFDNRIISATRIFVDSCDRLWVVDSGRENIFISPKYITTNKIFVFNLNSNKLIRKITIGQNLISESGMIFELVVDVANTDCSKSFAYLADTTGYGLLVYSWEENILTKVSNSYMYFEPQSSVFNNIQFNDGIMGLALSPVRPDGFRSLYFHSLASYNEYNVSTEVLRNPILSGDFTRFRLMGSRGEKGQSTTQRLDEKTGVLFYTQVMKNGIGCWNSKMYPNEYSTATNGMVVVDRTRITFPSALTLDSNRDVWVLSNNLLSFGARTMNPKDFNYRIYNASVESLIKDTMCDVVTEPAASAPQIWSK</sequence>
<evidence type="ECO:0000256" key="2">
    <source>
        <dbReference type="ARBA" id="ARBA00009127"/>
    </source>
</evidence>
<protein>
    <recommendedName>
        <fullName evidence="6">Bee-milk protein</fullName>
    </recommendedName>
</protein>
<proteinExistence type="inferred from homology"/>